<keyword evidence="2" id="KW-1185">Reference proteome</keyword>
<sequence length="346" mass="36682">MIYYLDVALTQSGIDWANQVPIPTSMTKAEYDALPDKTVFVRDGYTIDLSEGTSTGFAYEDIVGRTVNQIRGLFPDENGDYDHTYARVHVAGAGDFTVIGSSAGEDLYGGTGNDTLYDGGNAGFEYEHDGLHGGAGDDTYYITGVDSSVTEKAGEGFDRVYADGFFQLYPDSEVEFVKISGEYAQAFGNNLANIMVGSDQPSIIAGEGGNDTLRSDGADTVFEGGVGNDAMRGGAGVDVFLYYGKEDGRDTISRFGKEDVLVTTSKIADANGDNIITFGSNKALDFTATSSVRITDDTGATVKALEYDGAFTDGGTTYYVYSRVGSSAGVDSALGSGLVTYYAQYQ</sequence>
<protein>
    <recommendedName>
        <fullName evidence="3">Hemolysin-type calcium-binding repeat-containing protein</fullName>
    </recommendedName>
</protein>
<dbReference type="EMBL" id="FOCF01000009">
    <property type="protein sequence ID" value="SEN60325.1"/>
    <property type="molecule type" value="Genomic_DNA"/>
</dbReference>
<dbReference type="SUPFAM" id="SSF51120">
    <property type="entry name" value="beta-Roll"/>
    <property type="match status" value="1"/>
</dbReference>
<proteinExistence type="predicted"/>
<dbReference type="Gene3D" id="2.150.10.10">
    <property type="entry name" value="Serralysin-like metalloprotease, C-terminal"/>
    <property type="match status" value="2"/>
</dbReference>
<dbReference type="PRINTS" id="PR00313">
    <property type="entry name" value="CABNDNGRPT"/>
</dbReference>
<dbReference type="InterPro" id="IPR011049">
    <property type="entry name" value="Serralysin-like_metalloprot_C"/>
</dbReference>
<dbReference type="Proteomes" id="UP000199206">
    <property type="component" value="Unassembled WGS sequence"/>
</dbReference>
<evidence type="ECO:0000313" key="1">
    <source>
        <dbReference type="EMBL" id="SEN60325.1"/>
    </source>
</evidence>
<dbReference type="RefSeq" id="WP_093666650.1">
    <property type="nucleotide sequence ID" value="NZ_FOCF01000009.1"/>
</dbReference>
<reference evidence="2" key="1">
    <citation type="submission" date="2016-10" db="EMBL/GenBank/DDBJ databases">
        <authorList>
            <person name="Varghese N."/>
            <person name="Submissions S."/>
        </authorList>
    </citation>
    <scope>NUCLEOTIDE SEQUENCE [LARGE SCALE GENOMIC DNA]</scope>
    <source>
        <strain evidence="2">S6-262</strain>
    </source>
</reference>
<organism evidence="1 2">
    <name type="scientific">Sphingomonas gellani</name>
    <dbReference type="NCBI Taxonomy" id="1166340"/>
    <lineage>
        <taxon>Bacteria</taxon>
        <taxon>Pseudomonadati</taxon>
        <taxon>Pseudomonadota</taxon>
        <taxon>Alphaproteobacteria</taxon>
        <taxon>Sphingomonadales</taxon>
        <taxon>Sphingomonadaceae</taxon>
        <taxon>Sphingomonas</taxon>
    </lineage>
</organism>
<dbReference type="AlphaFoldDB" id="A0A1H8HWH1"/>
<evidence type="ECO:0008006" key="3">
    <source>
        <dbReference type="Google" id="ProtNLM"/>
    </source>
</evidence>
<name>A0A1H8HWH1_9SPHN</name>
<dbReference type="STRING" id="1166340.SAMN05192583_3123"/>
<accession>A0A1H8HWH1</accession>
<dbReference type="OrthoDB" id="7586325at2"/>
<gene>
    <name evidence="1" type="ORF">SAMN05192583_3123</name>
</gene>
<evidence type="ECO:0000313" key="2">
    <source>
        <dbReference type="Proteomes" id="UP000199206"/>
    </source>
</evidence>